<feature type="transmembrane region" description="Helical" evidence="15">
    <location>
        <begin position="303"/>
        <end position="324"/>
    </location>
</feature>
<keyword evidence="8" id="KW-0007">Acetylation</keyword>
<dbReference type="Pfam" id="PF25147">
    <property type="entry name" value="Ribophorin_II_C"/>
    <property type="match status" value="1"/>
</dbReference>
<dbReference type="Pfam" id="PF05502">
    <property type="entry name" value="Dynactin_p62"/>
    <property type="match status" value="1"/>
</dbReference>
<keyword evidence="19" id="KW-1185">Reference proteome</keyword>
<evidence type="ECO:0000256" key="16">
    <source>
        <dbReference type="SAM" id="SignalP"/>
    </source>
</evidence>
<dbReference type="eggNOG" id="KOG3896">
    <property type="taxonomic scope" value="Eukaryota"/>
</dbReference>
<evidence type="ECO:0000256" key="12">
    <source>
        <dbReference type="ARBA" id="ARBA00034864"/>
    </source>
</evidence>
<organism evidence="18 19">
    <name type="scientific">Mixia osmundae (strain CBS 9802 / IAM 14324 / JCM 22182 / KY 12970)</name>
    <dbReference type="NCBI Taxonomy" id="764103"/>
    <lineage>
        <taxon>Eukaryota</taxon>
        <taxon>Fungi</taxon>
        <taxon>Dikarya</taxon>
        <taxon>Basidiomycota</taxon>
        <taxon>Pucciniomycotina</taxon>
        <taxon>Mixiomycetes</taxon>
        <taxon>Mixiales</taxon>
        <taxon>Mixiaceae</taxon>
        <taxon>Mixia</taxon>
    </lineage>
</organism>
<dbReference type="PANTHER" id="PTHR13034:SF2">
    <property type="entry name" value="DYNACTIN SUBUNIT 4"/>
    <property type="match status" value="1"/>
</dbReference>
<dbReference type="OrthoDB" id="283815at2759"/>
<evidence type="ECO:0000256" key="10">
    <source>
        <dbReference type="ARBA" id="ARBA00023212"/>
    </source>
</evidence>
<dbReference type="GO" id="GO:0001725">
    <property type="term" value="C:stress fiber"/>
    <property type="evidence" value="ECO:0007669"/>
    <property type="project" value="UniProtKB-SubCell"/>
</dbReference>
<gene>
    <name evidence="18" type="primary">Mo06011</name>
    <name evidence="18" type="ORF">E5Q_06011</name>
</gene>
<dbReference type="GO" id="GO:0005869">
    <property type="term" value="C:dynactin complex"/>
    <property type="evidence" value="ECO:0007669"/>
    <property type="project" value="InterPro"/>
</dbReference>
<keyword evidence="15" id="KW-1133">Transmembrane helix</keyword>
<sequence length="1230" mass="134092">MLVLGSLLLLCRLTLATPAYQVKDGKLALVDSAGITTKSLSFDSSSDSELATSSPFPVDSLSTLKISFSVSSDSGASLPPDQASLVFSVPREVVPSGQLVKDAAGSATLDDSSAARRSSGSISPVGASSNEVYDGPFSWTTPVKVKKTGKARYEIDMAQAPLELLLLPLASLPSQPGGGKKGWSSDNAAFLASTATIRVKLYISSKDVQATVLDLGTLRLATDLVESARTESIREISGSASKHWASEKYGVQPELGWTFRSKEKKVNAMLALVATLAVVGLPWSFLLFAIYKLSSQLKLSRPTPSILAFLASIAGFQVLTHLYWLRMTVVTVLPFVGGLGLMTIITGREALRDVRRLRSDDKKKLKKSLPSLETCGASHEPLVTSRSVSSLLAHPMEVNAFVTSDGIRHRKLGISPVTQLAERLFDRLSQSKVPQSLRLRSVILFATSGNVIPASLPIDELDGRLVGALRAPPSLVFVKSALNTRKLTEDINPDDAYKIDRLNPHDVIYLPWHLHKLAQAAQERRDAAGLSRILIFTLGAIIYELTHWYFVKIHGLGDKPVQGTASLAGKMSRFLKGVGSSDQPLEYKRNDAGAVAVEALIGHQYGFVGWIQSDAWPSDDEELVRQKSEQPVWTRSTVMTRETLRYLLGGTLPHNVTDLNKMKRRPKWVTRTLYGAHCQHTICDCPNVASTSSDPVSKPQSLRSNNSGSATPCRVSWCMAPHALYHCRCGQQDTKGKAPAASYEYHLLSKLYFCEECDVVSCNNCCTFEPSCYYCPNCLFEVPAASVRGEKNRCARHCFECPQCITTLSVVAHDLGRSSAEPTYILVCSFCKWDSTEIDLIFDKPTGLAGQMQQAELDSPASQAFEHIRAHLEPYVRQGLSAQASASGTQATSAAHLSALTSLPARYATLLAGHVRARPSSKATGRDELADYSALQSHRSLCETTAPSQDRLNIELLRNATNLDNIAPVDRANTQNWQTSRASSSLMPARVPLRAKMSKRCRACRHILIRPEQKAQSLRYKIKLMAANYLPAIELRKRPSVTDEAKKTSALGDPSIDKSDRLLPGQRYTFEVSFANPLYEPISVSLAQADVTDDSAGPEPIRLTTAEPGFDYAGPGSKKPRNDRTRTQLSASSFDIAAFAELWEYDTEDIAKGAAPSSRSDGVQQRGNRSIVLLECAIDEHASGEIRIPLRVTYTYTMEEDANAMALDKAAQGGKHALSFWTTLVLGRAA</sequence>
<evidence type="ECO:0000259" key="17">
    <source>
        <dbReference type="Pfam" id="PF25147"/>
    </source>
</evidence>
<dbReference type="InParanoid" id="G7E9J7"/>
<dbReference type="STRING" id="764103.G7E9J7"/>
<evidence type="ECO:0000256" key="14">
    <source>
        <dbReference type="SAM" id="MobiDB-lite"/>
    </source>
</evidence>
<evidence type="ECO:0000256" key="1">
    <source>
        <dbReference type="ARBA" id="ARBA00004300"/>
    </source>
</evidence>
<keyword evidence="5" id="KW-1017">Isopeptide bond</keyword>
<evidence type="ECO:0000313" key="18">
    <source>
        <dbReference type="EMBL" id="GAA99316.1"/>
    </source>
</evidence>
<keyword evidence="4" id="KW-0963">Cytoplasm</keyword>
<comment type="caution">
    <text evidence="18">The sequence shown here is derived from an EMBL/GenBank/DDBJ whole genome shotgun (WGS) entry which is preliminary data.</text>
</comment>
<accession>G7E9J7</accession>
<comment type="subcellular location">
    <subcellularLocation>
        <location evidence="1">Cytoplasm</location>
        <location evidence="1">Cytoskeleton</location>
        <location evidence="1">Microtubule organizing center</location>
        <location evidence="1">Centrosome</location>
    </subcellularLocation>
    <subcellularLocation>
        <location evidence="2">Cytoplasm</location>
        <location evidence="2">Cytoskeleton</location>
        <location evidence="2">Stress fiber</location>
    </subcellularLocation>
    <subcellularLocation>
        <location evidence="3">Cytoplasm</location>
        <location evidence="3">Myofibril</location>
    </subcellularLocation>
</comment>
<evidence type="ECO:0000256" key="2">
    <source>
        <dbReference type="ARBA" id="ARBA00004529"/>
    </source>
</evidence>
<evidence type="ECO:0000256" key="11">
    <source>
        <dbReference type="ARBA" id="ARBA00034776"/>
    </source>
</evidence>
<dbReference type="EMBL" id="BABT02000220">
    <property type="protein sequence ID" value="GAA99316.1"/>
    <property type="molecule type" value="Genomic_DNA"/>
</dbReference>
<evidence type="ECO:0000256" key="6">
    <source>
        <dbReference type="ARBA" id="ARBA00022553"/>
    </source>
</evidence>
<keyword evidence="9" id="KW-0175">Coiled coil</keyword>
<evidence type="ECO:0000256" key="3">
    <source>
        <dbReference type="ARBA" id="ARBA00004657"/>
    </source>
</evidence>
<keyword evidence="15" id="KW-0812">Transmembrane</keyword>
<keyword evidence="6" id="KW-0597">Phosphoprotein</keyword>
<proteinExistence type="inferred from homology"/>
<dbReference type="InterPro" id="IPR056790">
    <property type="entry name" value="Ribophorin_II_C"/>
</dbReference>
<evidence type="ECO:0000256" key="9">
    <source>
        <dbReference type="ARBA" id="ARBA00023054"/>
    </source>
</evidence>
<dbReference type="HOGENOM" id="CLU_267760_0_0_1"/>
<dbReference type="InterPro" id="IPR008603">
    <property type="entry name" value="DCTN4"/>
</dbReference>
<reference evidence="18 19" key="2">
    <citation type="journal article" date="2012" name="Open Biol.">
        <title>Characteristics of nucleosomes and linker DNA regions on the genome of the basidiomycete Mixia osmundae revealed by mono- and dinucleosome mapping.</title>
        <authorList>
            <person name="Nishida H."/>
            <person name="Kondo S."/>
            <person name="Matsumoto T."/>
            <person name="Suzuki Y."/>
            <person name="Yoshikawa H."/>
            <person name="Taylor T.D."/>
            <person name="Sugiyama J."/>
        </authorList>
    </citation>
    <scope>NUCLEOTIDE SEQUENCE [LARGE SCALE GENOMIC DNA]</scope>
    <source>
        <strain evidence="19">CBS 9802 / IAM 14324 / JCM 22182 / KY 12970</strain>
    </source>
</reference>
<keyword evidence="7" id="KW-0832">Ubl conjugation</keyword>
<reference evidence="18 19" key="1">
    <citation type="journal article" date="2011" name="J. Gen. Appl. Microbiol.">
        <title>Draft genome sequencing of the enigmatic basidiomycete Mixia osmundae.</title>
        <authorList>
            <person name="Nishida H."/>
            <person name="Nagatsuka Y."/>
            <person name="Sugiyama J."/>
        </authorList>
    </citation>
    <scope>NUCLEOTIDE SEQUENCE [LARGE SCALE GENOMIC DNA]</scope>
    <source>
        <strain evidence="19">CBS 9802 / IAM 14324 / JCM 22182 / KY 12970</strain>
    </source>
</reference>
<protein>
    <recommendedName>
        <fullName evidence="12">Dynactin subunit 4</fullName>
    </recommendedName>
</protein>
<keyword evidence="16" id="KW-0732">Signal</keyword>
<feature type="transmembrane region" description="Helical" evidence="15">
    <location>
        <begin position="330"/>
        <end position="351"/>
    </location>
</feature>
<comment type="similarity">
    <text evidence="11">Belongs to the dynactin subunit 4 family.</text>
</comment>
<evidence type="ECO:0000256" key="8">
    <source>
        <dbReference type="ARBA" id="ARBA00022990"/>
    </source>
</evidence>
<evidence type="ECO:0000313" key="19">
    <source>
        <dbReference type="Proteomes" id="UP000009131"/>
    </source>
</evidence>
<comment type="subunit">
    <text evidence="13">Subunit of dynactin, a multiprotein complex part of a tripartite complex with dynein and a adapter, such as BICDL1, BICD2 or HOOK3. The dynactin complex is built around ACTR1A/ACTB filament and consists of an actin-related filament composed of a shoulder domain, a pointed end and a barbed end. Its length is defined by its flexible shoulder domain. The soulder is composed of 2 DCTN1 subunits, 4 DCTN2 and 2 DCTN3. The 4 DCNT2 (via N-terminus) bind the ACTR1A filament and act as molecular rulers to determine the length. The pointed end is important for binding dynein-dynactin cargo adapters. Consists of 4 subunits: ACTR10, DCNT4, DCTN5 and DCTN6. The barbed end is composed of a CAPZA1:CAPZB heterodimers, which binds ACTR1A/ACTB filament and dynactin and stabilizes dynactin. Interacts with ATP7B, but not ATP7A, in a copper-dependent manner. Interacts with ANK2; this interaction is required for localization at costameres. Interacts with N4BP2L1.</text>
</comment>
<evidence type="ECO:0000256" key="4">
    <source>
        <dbReference type="ARBA" id="ARBA00022490"/>
    </source>
</evidence>
<feature type="region of interest" description="Disordered" evidence="14">
    <location>
        <begin position="1093"/>
        <end position="1127"/>
    </location>
</feature>
<feature type="chain" id="PRO_5003492884" description="Dynactin subunit 4" evidence="16">
    <location>
        <begin position="17"/>
        <end position="1230"/>
    </location>
</feature>
<feature type="signal peptide" evidence="16">
    <location>
        <begin position="1"/>
        <end position="16"/>
    </location>
</feature>
<evidence type="ECO:0000256" key="15">
    <source>
        <dbReference type="SAM" id="Phobius"/>
    </source>
</evidence>
<evidence type="ECO:0000256" key="13">
    <source>
        <dbReference type="ARBA" id="ARBA00093507"/>
    </source>
</evidence>
<keyword evidence="10" id="KW-0206">Cytoskeleton</keyword>
<dbReference type="AlphaFoldDB" id="G7E9J7"/>
<dbReference type="Proteomes" id="UP000009131">
    <property type="component" value="Unassembled WGS sequence"/>
</dbReference>
<name>G7E9J7_MIXOS</name>
<dbReference type="PANTHER" id="PTHR13034">
    <property type="entry name" value="DYNACTIN P62 SUBUNIT"/>
    <property type="match status" value="1"/>
</dbReference>
<keyword evidence="15" id="KW-0472">Membrane</keyword>
<feature type="transmembrane region" description="Helical" evidence="15">
    <location>
        <begin position="268"/>
        <end position="291"/>
    </location>
</feature>
<feature type="transmembrane region" description="Helical" evidence="15">
    <location>
        <begin position="533"/>
        <end position="551"/>
    </location>
</feature>
<feature type="domain" description="Ribophorin II C-terminal" evidence="17">
    <location>
        <begin position="259"/>
        <end position="356"/>
    </location>
</feature>
<evidence type="ECO:0000256" key="7">
    <source>
        <dbReference type="ARBA" id="ARBA00022843"/>
    </source>
</evidence>
<evidence type="ECO:0000256" key="5">
    <source>
        <dbReference type="ARBA" id="ARBA00022499"/>
    </source>
</evidence>